<feature type="domain" description="DNA helicase Pif1-like 2B" evidence="3">
    <location>
        <begin position="738"/>
        <end position="784"/>
    </location>
</feature>
<dbReference type="PANTHER" id="PTHR10492:SF90">
    <property type="entry name" value="ATP-DEPENDENT DNA HELICASE"/>
    <property type="match status" value="1"/>
</dbReference>
<keyword evidence="1" id="KW-0347">Helicase</keyword>
<dbReference type="Gene3D" id="3.40.50.300">
    <property type="entry name" value="P-loop containing nucleotide triphosphate hydrolases"/>
    <property type="match status" value="1"/>
</dbReference>
<proteinExistence type="inferred from homology"/>
<organism evidence="4 5">
    <name type="scientific">Capsella rubella</name>
    <dbReference type="NCBI Taxonomy" id="81985"/>
    <lineage>
        <taxon>Eukaryota</taxon>
        <taxon>Viridiplantae</taxon>
        <taxon>Streptophyta</taxon>
        <taxon>Embryophyta</taxon>
        <taxon>Tracheophyta</taxon>
        <taxon>Spermatophyta</taxon>
        <taxon>Magnoliopsida</taxon>
        <taxon>eudicotyledons</taxon>
        <taxon>Gunneridae</taxon>
        <taxon>Pentapetalae</taxon>
        <taxon>rosids</taxon>
        <taxon>malvids</taxon>
        <taxon>Brassicales</taxon>
        <taxon>Brassicaceae</taxon>
        <taxon>Camelineae</taxon>
        <taxon>Capsella</taxon>
    </lineage>
</organism>
<keyword evidence="1" id="KW-0234">DNA repair</keyword>
<keyword evidence="1" id="KW-0227">DNA damage</keyword>
<comment type="similarity">
    <text evidence="1">Belongs to the helicase family.</text>
</comment>
<dbReference type="FunFam" id="3.40.50.300:FF:002884">
    <property type="entry name" value="ATP-dependent DNA helicase"/>
    <property type="match status" value="1"/>
</dbReference>
<reference evidence="5" key="1">
    <citation type="journal article" date="2013" name="Nat. Genet.">
        <title>The Capsella rubella genome and the genomic consequences of rapid mating system evolution.</title>
        <authorList>
            <person name="Slotte T."/>
            <person name="Hazzouri K.M."/>
            <person name="Agren J.A."/>
            <person name="Koenig D."/>
            <person name="Maumus F."/>
            <person name="Guo Y.L."/>
            <person name="Steige K."/>
            <person name="Platts A.E."/>
            <person name="Escobar J.S."/>
            <person name="Newman L.K."/>
            <person name="Wang W."/>
            <person name="Mandakova T."/>
            <person name="Vello E."/>
            <person name="Smith L.M."/>
            <person name="Henz S.R."/>
            <person name="Steffen J."/>
            <person name="Takuno S."/>
            <person name="Brandvain Y."/>
            <person name="Coop G."/>
            <person name="Andolfatto P."/>
            <person name="Hu T.T."/>
            <person name="Blanchette M."/>
            <person name="Clark R.M."/>
            <person name="Quesneville H."/>
            <person name="Nordborg M."/>
            <person name="Gaut B.S."/>
            <person name="Lysak M.A."/>
            <person name="Jenkins J."/>
            <person name="Grimwood J."/>
            <person name="Chapman J."/>
            <person name="Prochnik S."/>
            <person name="Shu S."/>
            <person name="Rokhsar D."/>
            <person name="Schmutz J."/>
            <person name="Weigel D."/>
            <person name="Wright S.I."/>
        </authorList>
    </citation>
    <scope>NUCLEOTIDE SEQUENCE [LARGE SCALE GENOMIC DNA]</scope>
    <source>
        <strain evidence="5">cv. Monte Gargano</strain>
    </source>
</reference>
<protein>
    <recommendedName>
        <fullName evidence="1">ATP-dependent DNA helicase</fullName>
        <ecNumber evidence="1">5.6.2.3</ecNumber>
    </recommendedName>
</protein>
<feature type="domain" description="DNA helicase Pif1-like DEAD-box helicase" evidence="2">
    <location>
        <begin position="422"/>
        <end position="636"/>
    </location>
</feature>
<sequence>MHGPCGPKCMDDNKCTKKFPRPYNDTTNISEAGYITYRRRYDETKFVMKGNTRLDNHYVVPHNLDLLKKYKAHINVEWCNRSTTIKYLFKYITKGVDMATMKIKRKQAVDRNKEESESQEEINEIKNYLECRYLSACEATWRIFAFDIHERKPAVTRLSLHLPNQQRITYPEGARLEYILSKEGIDKTMLTEWFEMNKRCPEARKLTYIQFPTYYVWDSDGKMWSERKQGFSIGRIVNIHPTAGDLYYLRMLLNTEKGPTSFDDLLTVENVKHKTFKAACYARGMLNGDSEWKEAMDEAAEYAYPFQLRHLFVTLLIYCELSSPLTLWEHCWRHLAEDIPNNQRKIFNFGDQKFTTEELQSYTLIEIEKILAQNDRSLTDFEDMPKPDKELLKKIKNSMLQDETSYNILKEEKDYRRLIQTLNDDQKKVYDAVIDSIEHQKGKLFFLNGPGGTGKTYVYKTIISRLRSQRKIVLPVASSGIAATLLPNGRTAHSRFKIPIDLHQDSICNISRGSMLAELLEKTDLIIWDEAPMCHRFAFEALDKSLRDLLSVADPNAASKPFGGKTVLLGSDFRQILPVIPQGTRQETVMATITRSYLWNYISIFTLEKNMRLHQAEKEFANWLIGIGDGTIPKPEKYRTLSDEIGIVEIENNLLLPNNGDSVSCIATSIYHDFDANFKNKGYLIERAILTPRNETVDEVNNYMLSCLKGEQKEYLSSDTIGDDKEEVANQHILYPTDFLNTLKFSGIPNHKLDLKIDAPIMLLRNINQREGLCNGTRLIITRLGKRIIEAEILTGTHVGKRVLIPRISLTPTDAKWPFKLKRRQFPVRVCYAMTINKSQGQSLNNVGLYLPSPVFSHGQLYVALSRVTTTAGLKILKGDTKYYDNNVLHNIVYQEVFNNI</sequence>
<dbReference type="EMBL" id="KB870808">
    <property type="protein sequence ID" value="EOA28676.1"/>
    <property type="molecule type" value="Genomic_DNA"/>
</dbReference>
<evidence type="ECO:0000259" key="2">
    <source>
        <dbReference type="Pfam" id="PF05970"/>
    </source>
</evidence>
<dbReference type="CDD" id="cd18809">
    <property type="entry name" value="SF1_C_RecD"/>
    <property type="match status" value="1"/>
</dbReference>
<dbReference type="GO" id="GO:0016887">
    <property type="term" value="F:ATP hydrolysis activity"/>
    <property type="evidence" value="ECO:0007669"/>
    <property type="project" value="RHEA"/>
</dbReference>
<dbReference type="Proteomes" id="UP000029121">
    <property type="component" value="Unassembled WGS sequence"/>
</dbReference>
<dbReference type="InterPro" id="IPR049163">
    <property type="entry name" value="Pif1-like_2B_dom"/>
</dbReference>
<keyword evidence="1" id="KW-0547">Nucleotide-binding</keyword>
<dbReference type="SUPFAM" id="SSF52540">
    <property type="entry name" value="P-loop containing nucleoside triphosphate hydrolases"/>
    <property type="match status" value="2"/>
</dbReference>
<dbReference type="GO" id="GO:0000723">
    <property type="term" value="P:telomere maintenance"/>
    <property type="evidence" value="ECO:0007669"/>
    <property type="project" value="InterPro"/>
</dbReference>
<name>R0G0I9_9BRAS</name>
<dbReference type="Pfam" id="PF05970">
    <property type="entry name" value="PIF1"/>
    <property type="match status" value="1"/>
</dbReference>
<evidence type="ECO:0000259" key="3">
    <source>
        <dbReference type="Pfam" id="PF21530"/>
    </source>
</evidence>
<dbReference type="AlphaFoldDB" id="R0G0I9"/>
<dbReference type="GO" id="GO:0043139">
    <property type="term" value="F:5'-3' DNA helicase activity"/>
    <property type="evidence" value="ECO:0007669"/>
    <property type="project" value="UniProtKB-EC"/>
</dbReference>
<comment type="catalytic activity">
    <reaction evidence="1">
        <text>ATP + H2O = ADP + phosphate + H(+)</text>
        <dbReference type="Rhea" id="RHEA:13065"/>
        <dbReference type="ChEBI" id="CHEBI:15377"/>
        <dbReference type="ChEBI" id="CHEBI:15378"/>
        <dbReference type="ChEBI" id="CHEBI:30616"/>
        <dbReference type="ChEBI" id="CHEBI:43474"/>
        <dbReference type="ChEBI" id="CHEBI:456216"/>
        <dbReference type="EC" id="5.6.2.3"/>
    </reaction>
</comment>
<comment type="cofactor">
    <cofactor evidence="1">
        <name>Mg(2+)</name>
        <dbReference type="ChEBI" id="CHEBI:18420"/>
    </cofactor>
</comment>
<dbReference type="GO" id="GO:0006281">
    <property type="term" value="P:DNA repair"/>
    <property type="evidence" value="ECO:0007669"/>
    <property type="project" value="UniProtKB-KW"/>
</dbReference>
<dbReference type="EC" id="5.6.2.3" evidence="1"/>
<keyword evidence="1" id="KW-0067">ATP-binding</keyword>
<dbReference type="eggNOG" id="KOG0987">
    <property type="taxonomic scope" value="Eukaryota"/>
</dbReference>
<accession>R0G0I9</accession>
<dbReference type="PANTHER" id="PTHR10492">
    <property type="match status" value="1"/>
</dbReference>
<keyword evidence="5" id="KW-1185">Reference proteome</keyword>
<evidence type="ECO:0000256" key="1">
    <source>
        <dbReference type="RuleBase" id="RU363044"/>
    </source>
</evidence>
<gene>
    <name evidence="4" type="ORF">CARUB_v10024900mg</name>
</gene>
<dbReference type="Pfam" id="PF21530">
    <property type="entry name" value="Pif1_2B_dom"/>
    <property type="match status" value="1"/>
</dbReference>
<keyword evidence="1" id="KW-0378">Hydrolase</keyword>
<dbReference type="InterPro" id="IPR027417">
    <property type="entry name" value="P-loop_NTPase"/>
</dbReference>
<evidence type="ECO:0000313" key="4">
    <source>
        <dbReference type="EMBL" id="EOA28676.1"/>
    </source>
</evidence>
<dbReference type="InterPro" id="IPR010285">
    <property type="entry name" value="DNA_helicase_pif1-like_DEAD"/>
</dbReference>
<evidence type="ECO:0000313" key="5">
    <source>
        <dbReference type="Proteomes" id="UP000029121"/>
    </source>
</evidence>
<dbReference type="STRING" id="81985.R0G0I9"/>
<dbReference type="GO" id="GO:0005524">
    <property type="term" value="F:ATP binding"/>
    <property type="evidence" value="ECO:0007669"/>
    <property type="project" value="UniProtKB-KW"/>
</dbReference>
<dbReference type="GO" id="GO:0006310">
    <property type="term" value="P:DNA recombination"/>
    <property type="evidence" value="ECO:0007669"/>
    <property type="project" value="UniProtKB-KW"/>
</dbReference>
<keyword evidence="1" id="KW-0233">DNA recombination</keyword>